<proteinExistence type="predicted"/>
<sequence length="119" mass="13922">MKKVFFGIGALLILFVAGLVVLMTVDFNRLNKDTYYVHIAADGEVEEYKASNGEIFKMYWYELPAYNKNGEEKTLKFSAHKNLRHDAYLKLYVKKETEVTSYDEVKFHELPNKAQDQMK</sequence>
<dbReference type="InterPro" id="IPR036166">
    <property type="entry name" value="YxeA-like_sf"/>
</dbReference>
<gene>
    <name evidence="1" type="ORF">BG258_00360</name>
</gene>
<organism evidence="1 2">
    <name type="scientific">Lysinibacillus fusiformis</name>
    <dbReference type="NCBI Taxonomy" id="28031"/>
    <lineage>
        <taxon>Bacteria</taxon>
        <taxon>Bacillati</taxon>
        <taxon>Bacillota</taxon>
        <taxon>Bacilli</taxon>
        <taxon>Bacillales</taxon>
        <taxon>Bacillaceae</taxon>
        <taxon>Lysinibacillus</taxon>
    </lineage>
</organism>
<dbReference type="PANTHER" id="PTHR36433:SF2">
    <property type="entry name" value="YXEA FAMILY PROTEIN"/>
    <property type="match status" value="1"/>
</dbReference>
<dbReference type="RefSeq" id="WP_025116912.1">
    <property type="nucleotide sequence ID" value="NZ_CP182815.1"/>
</dbReference>
<reference evidence="1 2" key="1">
    <citation type="submission" date="2016-09" db="EMBL/GenBank/DDBJ databases">
        <title>Draft genome sequence of the soil isolate, Lysinibacillus fusiformis M5, a potential hypoxanthine producer.</title>
        <authorList>
            <person name="Gallegos-Monterrosa R."/>
            <person name="Maroti G."/>
            <person name="Balint B."/>
            <person name="Kovacs A.T."/>
        </authorList>
    </citation>
    <scope>NUCLEOTIDE SEQUENCE [LARGE SCALE GENOMIC DNA]</scope>
    <source>
        <strain evidence="1 2">M5</strain>
    </source>
</reference>
<dbReference type="PANTHER" id="PTHR36433">
    <property type="entry name" value="HYPOTHETICAL CYTOSOLIC PROTEIN"/>
    <property type="match status" value="1"/>
</dbReference>
<dbReference type="OrthoDB" id="8719215at2"/>
<dbReference type="Gene3D" id="2.40.50.480">
    <property type="match status" value="1"/>
</dbReference>
<protein>
    <recommendedName>
        <fullName evidence="3">YxeA family protein</fullName>
    </recommendedName>
</protein>
<evidence type="ECO:0000313" key="2">
    <source>
        <dbReference type="Proteomes" id="UP000094784"/>
    </source>
</evidence>
<name>A0A1E4R1U3_9BACI</name>
<dbReference type="SUPFAM" id="SSF159121">
    <property type="entry name" value="BC4932-like"/>
    <property type="match status" value="1"/>
</dbReference>
<dbReference type="Proteomes" id="UP000094784">
    <property type="component" value="Unassembled WGS sequence"/>
</dbReference>
<dbReference type="Pfam" id="PF06486">
    <property type="entry name" value="DUF1093"/>
    <property type="match status" value="1"/>
</dbReference>
<evidence type="ECO:0008006" key="3">
    <source>
        <dbReference type="Google" id="ProtNLM"/>
    </source>
</evidence>
<dbReference type="InterPro" id="IPR006542">
    <property type="entry name" value="DUF1093"/>
</dbReference>
<dbReference type="AlphaFoldDB" id="A0A1E4R1U3"/>
<dbReference type="NCBIfam" id="TIGR01655">
    <property type="entry name" value="yxeA_fam"/>
    <property type="match status" value="1"/>
</dbReference>
<evidence type="ECO:0000313" key="1">
    <source>
        <dbReference type="EMBL" id="ODV54452.1"/>
    </source>
</evidence>
<dbReference type="EMBL" id="MECQ01000001">
    <property type="protein sequence ID" value="ODV54452.1"/>
    <property type="molecule type" value="Genomic_DNA"/>
</dbReference>
<accession>A0A1E4R1U3</accession>
<comment type="caution">
    <text evidence="1">The sequence shown here is derived from an EMBL/GenBank/DDBJ whole genome shotgun (WGS) entry which is preliminary data.</text>
</comment>